<reference evidence="3 4" key="1">
    <citation type="submission" date="2019-12" db="EMBL/GenBank/DDBJ databases">
        <title>Whole genome shotgun sequence of Streptomyces hygroscopicus subsp. glebosus NBRC 13786.</title>
        <authorList>
            <person name="Ichikawa N."/>
            <person name="Kimura A."/>
            <person name="Kitahashi Y."/>
            <person name="Komaki H."/>
            <person name="Tamura T."/>
        </authorList>
    </citation>
    <scope>NUCLEOTIDE SEQUENCE [LARGE SCALE GENOMIC DNA]</scope>
    <source>
        <strain evidence="3 4">NBRC 13786</strain>
    </source>
</reference>
<accession>A0A640TCW7</accession>
<protein>
    <recommendedName>
        <fullName evidence="5">Membrane protein YczE</fullName>
    </recommendedName>
</protein>
<evidence type="ECO:0000256" key="2">
    <source>
        <dbReference type="SAM" id="Phobius"/>
    </source>
</evidence>
<organism evidence="3 4">
    <name type="scientific">Streptomyces glebosus</name>
    <dbReference type="NCBI Taxonomy" id="249580"/>
    <lineage>
        <taxon>Bacteria</taxon>
        <taxon>Bacillati</taxon>
        <taxon>Actinomycetota</taxon>
        <taxon>Actinomycetes</taxon>
        <taxon>Kitasatosporales</taxon>
        <taxon>Streptomycetaceae</taxon>
        <taxon>Streptomyces</taxon>
    </lineage>
</organism>
<name>A0A640TCW7_9ACTN</name>
<dbReference type="PANTHER" id="PTHR40078">
    <property type="entry name" value="INTEGRAL MEMBRANE PROTEIN-RELATED"/>
    <property type="match status" value="1"/>
</dbReference>
<comment type="caution">
    <text evidence="3">The sequence shown here is derived from an EMBL/GenBank/DDBJ whole genome shotgun (WGS) entry which is preliminary data.</text>
</comment>
<evidence type="ECO:0000313" key="3">
    <source>
        <dbReference type="EMBL" id="GFE19495.1"/>
    </source>
</evidence>
<dbReference type="PANTHER" id="PTHR40078:SF1">
    <property type="entry name" value="INTEGRAL MEMBRANE PROTEIN"/>
    <property type="match status" value="1"/>
</dbReference>
<feature type="transmembrane region" description="Helical" evidence="2">
    <location>
        <begin position="157"/>
        <end position="178"/>
    </location>
</feature>
<keyword evidence="2" id="KW-0812">Transmembrane</keyword>
<feature type="transmembrane region" description="Helical" evidence="2">
    <location>
        <begin position="124"/>
        <end position="145"/>
    </location>
</feature>
<keyword evidence="4" id="KW-1185">Reference proteome</keyword>
<feature type="transmembrane region" description="Helical" evidence="2">
    <location>
        <begin position="224"/>
        <end position="243"/>
    </location>
</feature>
<keyword evidence="2" id="KW-0472">Membrane</keyword>
<proteinExistence type="predicted"/>
<feature type="region of interest" description="Disordered" evidence="1">
    <location>
        <begin position="1"/>
        <end position="39"/>
    </location>
</feature>
<dbReference type="AlphaFoldDB" id="A0A640TCW7"/>
<gene>
    <name evidence="3" type="ORF">Sgleb_75420</name>
</gene>
<dbReference type="Pfam" id="PF19700">
    <property type="entry name" value="DUF6198"/>
    <property type="match status" value="1"/>
</dbReference>
<evidence type="ECO:0008006" key="5">
    <source>
        <dbReference type="Google" id="ProtNLM"/>
    </source>
</evidence>
<dbReference type="Proteomes" id="UP000430079">
    <property type="component" value="Unassembled WGS sequence"/>
</dbReference>
<evidence type="ECO:0000256" key="1">
    <source>
        <dbReference type="SAM" id="MobiDB-lite"/>
    </source>
</evidence>
<dbReference type="EMBL" id="BLIO01000001">
    <property type="protein sequence ID" value="GFE19495.1"/>
    <property type="molecule type" value="Genomic_DNA"/>
</dbReference>
<dbReference type="InterPro" id="IPR038750">
    <property type="entry name" value="YczE/YyaS-like"/>
</dbReference>
<feature type="transmembrane region" description="Helical" evidence="2">
    <location>
        <begin position="199"/>
        <end position="218"/>
    </location>
</feature>
<sequence length="267" mass="28206">MEQDRTERHERHRRHRGEERVVGAVPGGSTGSARLMSRTRQSPPPLAYVPVGEGPLRRLPQLLVGLALYGFSLSVLVRASLGVNPWSVLYEGLEHHTSLSFGMISAVIGVLVLLLWIPLKQRPTLGTVANIVVLACSSDLGLRLLPQHLGLPARAGLLVGGIVLNGLSVAVYVGARFGPGPRDGLMTGASAVTGRSIRLVRTLIEIAVLVAGRLLGGSVGVGTVLYALAVGPVTQFFLPWFVYRSAAGRGGGTVLPEERNPAGMIKA</sequence>
<keyword evidence="2" id="KW-1133">Transmembrane helix</keyword>
<feature type="transmembrane region" description="Helical" evidence="2">
    <location>
        <begin position="62"/>
        <end position="79"/>
    </location>
</feature>
<feature type="transmembrane region" description="Helical" evidence="2">
    <location>
        <begin position="99"/>
        <end position="117"/>
    </location>
</feature>
<evidence type="ECO:0000313" key="4">
    <source>
        <dbReference type="Proteomes" id="UP000430079"/>
    </source>
</evidence>